<comment type="caution">
    <text evidence="1">The sequence shown here is derived from an EMBL/GenBank/DDBJ whole genome shotgun (WGS) entry which is preliminary data.</text>
</comment>
<sequence>MISTEALQTILGIVKKVHLTPEEMADTLNLTFFPYDEKKLSPHILSFRDKLDASLRRLKVNLVPFEEAQVRVPLTQIATRAFKILANNALFLIEKVLHLDKGRHFIHFEALLNLLKLKRVKRGISVIALGEHEIRKLPIDFTSSFSESQVISIVDWPEHISAETDFHTHFDTAMGLFAKHMANIVIPVSDKRWMVYNFNASHPIYAFDDSFDRHVLHTLIPKIAAPIRPVRFSDMVVEESQFDPLDSAHKAFVQDFLDSGKIFHDTGIFPKGKAVSDLPFRTGFYKWIGTIHLDHRNGMSYGFLARQLPTTLPRLIPLEDFRKEHPSLELTAKDYVFVGTQLYIIIEITPGRKVCIHVPTVSVLSQRSGSDKTKLEPKKDLLMLGLKDGKLHMQTPKGLTGLKHYRPSFDTRVILAHAVGNALVAAILKDKDPHNVFAKQIEQKGCAIVHWHGYIAQGVLPAGWHTHGNNRPHVACSSPQSAMYALAGKLEAFQTAVTSDALYLGDVHIEPHHGTNLNFPTLIETATFFMNNSDATTLGNKHLGVYNVE</sequence>
<proteinExistence type="predicted"/>
<protein>
    <submittedName>
        <fullName evidence="1">Uncharacterized protein</fullName>
    </submittedName>
</protein>
<dbReference type="Proteomes" id="UP000229342">
    <property type="component" value="Unassembled WGS sequence"/>
</dbReference>
<organism evidence="1 2">
    <name type="scientific">Candidatus Taylorbacteria bacterium CG11_big_fil_rev_8_21_14_0_20_46_11</name>
    <dbReference type="NCBI Taxonomy" id="1975025"/>
    <lineage>
        <taxon>Bacteria</taxon>
        <taxon>Candidatus Tayloriibacteriota</taxon>
    </lineage>
</organism>
<accession>A0A2H0KAD3</accession>
<name>A0A2H0KAD3_9BACT</name>
<evidence type="ECO:0000313" key="1">
    <source>
        <dbReference type="EMBL" id="PIQ68221.1"/>
    </source>
</evidence>
<gene>
    <name evidence="1" type="ORF">COV91_05270</name>
</gene>
<dbReference type="AlphaFoldDB" id="A0A2H0KAD3"/>
<evidence type="ECO:0000313" key="2">
    <source>
        <dbReference type="Proteomes" id="UP000229342"/>
    </source>
</evidence>
<reference evidence="1 2" key="1">
    <citation type="submission" date="2017-09" db="EMBL/GenBank/DDBJ databases">
        <title>Depth-based differentiation of microbial function through sediment-hosted aquifers and enrichment of novel symbionts in the deep terrestrial subsurface.</title>
        <authorList>
            <person name="Probst A.J."/>
            <person name="Ladd B."/>
            <person name="Jarett J.K."/>
            <person name="Geller-Mcgrath D.E."/>
            <person name="Sieber C.M."/>
            <person name="Emerson J.B."/>
            <person name="Anantharaman K."/>
            <person name="Thomas B.C."/>
            <person name="Malmstrom R."/>
            <person name="Stieglmeier M."/>
            <person name="Klingl A."/>
            <person name="Woyke T."/>
            <person name="Ryan C.M."/>
            <person name="Banfield J.F."/>
        </authorList>
    </citation>
    <scope>NUCLEOTIDE SEQUENCE [LARGE SCALE GENOMIC DNA]</scope>
    <source>
        <strain evidence="1">CG11_big_fil_rev_8_21_14_0_20_46_11</strain>
    </source>
</reference>
<dbReference type="EMBL" id="PCVG01000070">
    <property type="protein sequence ID" value="PIQ68221.1"/>
    <property type="molecule type" value="Genomic_DNA"/>
</dbReference>